<dbReference type="GO" id="GO:0016887">
    <property type="term" value="F:ATP hydrolysis activity"/>
    <property type="evidence" value="ECO:0007669"/>
    <property type="project" value="InterPro"/>
</dbReference>
<dbReference type="PANTHER" id="PTHR11638">
    <property type="entry name" value="ATP-DEPENDENT CLP PROTEASE"/>
    <property type="match status" value="1"/>
</dbReference>
<dbReference type="OrthoDB" id="3246208at2759"/>
<feature type="domain" description="ATPase AAA-type core" evidence="3">
    <location>
        <begin position="62"/>
        <end position="243"/>
    </location>
</feature>
<gene>
    <name evidence="4" type="ORF">NLJ89_g3300</name>
</gene>
<dbReference type="Pfam" id="PF07724">
    <property type="entry name" value="AAA_2"/>
    <property type="match status" value="1"/>
</dbReference>
<keyword evidence="5" id="KW-1185">Reference proteome</keyword>
<dbReference type="InterPro" id="IPR001270">
    <property type="entry name" value="ClpA/B"/>
</dbReference>
<reference evidence="4" key="1">
    <citation type="submission" date="2022-07" db="EMBL/GenBank/DDBJ databases">
        <title>Genome Sequence of Agrocybe chaxingu.</title>
        <authorList>
            <person name="Buettner E."/>
        </authorList>
    </citation>
    <scope>NUCLEOTIDE SEQUENCE</scope>
    <source>
        <strain evidence="4">MP-N11</strain>
    </source>
</reference>
<evidence type="ECO:0000259" key="3">
    <source>
        <dbReference type="Pfam" id="PF07724"/>
    </source>
</evidence>
<dbReference type="CDD" id="cd19499">
    <property type="entry name" value="RecA-like_ClpB_Hsp104-like"/>
    <property type="match status" value="1"/>
</dbReference>
<dbReference type="Gene3D" id="3.40.50.300">
    <property type="entry name" value="P-loop containing nucleotide triphosphate hydrolases"/>
    <property type="match status" value="1"/>
</dbReference>
<sequence>MRYGKRKKRNWEIREDLHKKHLEIERIIGDKIIGQRGPIRSVASAIRLRKNGWVDPERPSFMLFLESSGIGETELAKQVAYYLHGDKGDSDDETSCGQSLTEIEQFGAFVQLDMSEYQDSYMGYEEGGILTKKLKKNPKAIVLLDEIEKAHPNVLTVFLQVFNDGRTTDPKFGAIYCKDAVFIMTSNLGSKEIKAASPKLHTVIAETKGRHEQCLKGIAKFNKQLYPILKGALKRDEFLGRINQTVILLPLNDKEASNDNVPSLTWSL</sequence>
<dbReference type="InterPro" id="IPR027417">
    <property type="entry name" value="P-loop_NTPase"/>
</dbReference>
<dbReference type="InterPro" id="IPR050130">
    <property type="entry name" value="ClpA_ClpB"/>
</dbReference>
<protein>
    <recommendedName>
        <fullName evidence="3">ATPase AAA-type core domain-containing protein</fullName>
    </recommendedName>
</protein>
<comment type="caution">
    <text evidence="4">The sequence shown here is derived from an EMBL/GenBank/DDBJ whole genome shotgun (WGS) entry which is preliminary data.</text>
</comment>
<dbReference type="SUPFAM" id="SSF52540">
    <property type="entry name" value="P-loop containing nucleoside triphosphate hydrolases"/>
    <property type="match status" value="1"/>
</dbReference>
<dbReference type="InterPro" id="IPR003959">
    <property type="entry name" value="ATPase_AAA_core"/>
</dbReference>
<organism evidence="4 5">
    <name type="scientific">Agrocybe chaxingu</name>
    <dbReference type="NCBI Taxonomy" id="84603"/>
    <lineage>
        <taxon>Eukaryota</taxon>
        <taxon>Fungi</taxon>
        <taxon>Dikarya</taxon>
        <taxon>Basidiomycota</taxon>
        <taxon>Agaricomycotina</taxon>
        <taxon>Agaricomycetes</taxon>
        <taxon>Agaricomycetidae</taxon>
        <taxon>Agaricales</taxon>
        <taxon>Agaricineae</taxon>
        <taxon>Strophariaceae</taxon>
        <taxon>Agrocybe</taxon>
    </lineage>
</organism>
<keyword evidence="1" id="KW-0547">Nucleotide-binding</keyword>
<keyword evidence="2" id="KW-0067">ATP-binding</keyword>
<evidence type="ECO:0000256" key="2">
    <source>
        <dbReference type="ARBA" id="ARBA00022840"/>
    </source>
</evidence>
<dbReference type="Proteomes" id="UP001148786">
    <property type="component" value="Unassembled WGS sequence"/>
</dbReference>
<dbReference type="EMBL" id="JANKHO010000234">
    <property type="protein sequence ID" value="KAJ3512816.1"/>
    <property type="molecule type" value="Genomic_DNA"/>
</dbReference>
<dbReference type="GO" id="GO:0005739">
    <property type="term" value="C:mitochondrion"/>
    <property type="evidence" value="ECO:0007669"/>
    <property type="project" value="TreeGrafter"/>
</dbReference>
<name>A0A9W8K2Q5_9AGAR</name>
<proteinExistence type="predicted"/>
<dbReference type="AlphaFoldDB" id="A0A9W8K2Q5"/>
<evidence type="ECO:0000313" key="4">
    <source>
        <dbReference type="EMBL" id="KAJ3512816.1"/>
    </source>
</evidence>
<dbReference type="PANTHER" id="PTHR11638:SF93">
    <property type="entry name" value="MITOCHONDRIAL DISAGGREGASE"/>
    <property type="match status" value="1"/>
</dbReference>
<dbReference type="GO" id="GO:0005524">
    <property type="term" value="F:ATP binding"/>
    <property type="evidence" value="ECO:0007669"/>
    <property type="project" value="UniProtKB-KW"/>
</dbReference>
<dbReference type="GO" id="GO:0034605">
    <property type="term" value="P:cellular response to heat"/>
    <property type="evidence" value="ECO:0007669"/>
    <property type="project" value="TreeGrafter"/>
</dbReference>
<evidence type="ECO:0000313" key="5">
    <source>
        <dbReference type="Proteomes" id="UP001148786"/>
    </source>
</evidence>
<accession>A0A9W8K2Q5</accession>
<evidence type="ECO:0000256" key="1">
    <source>
        <dbReference type="ARBA" id="ARBA00022741"/>
    </source>
</evidence>
<dbReference type="PRINTS" id="PR00300">
    <property type="entry name" value="CLPPROTEASEA"/>
</dbReference>